<feature type="domain" description="GAF" evidence="14">
    <location>
        <begin position="41"/>
        <end position="187"/>
    </location>
</feature>
<keyword evidence="13" id="KW-0460">Magnesium</keyword>
<dbReference type="InterPro" id="IPR036637">
    <property type="entry name" value="Phosphohistidine_dom_sf"/>
</dbReference>
<dbReference type="InterPro" id="IPR015813">
    <property type="entry name" value="Pyrv/PenolPyrv_kinase-like_dom"/>
</dbReference>
<dbReference type="Gene3D" id="3.30.450.40">
    <property type="match status" value="1"/>
</dbReference>
<dbReference type="SUPFAM" id="SSF55781">
    <property type="entry name" value="GAF domain-like"/>
    <property type="match status" value="1"/>
</dbReference>
<evidence type="ECO:0000259" key="14">
    <source>
        <dbReference type="SMART" id="SM00065"/>
    </source>
</evidence>
<dbReference type="InterPro" id="IPR029016">
    <property type="entry name" value="GAF-like_dom_sf"/>
</dbReference>
<dbReference type="InterPro" id="IPR050499">
    <property type="entry name" value="PEP-utilizing_PTS_enzyme"/>
</dbReference>
<evidence type="ECO:0000256" key="5">
    <source>
        <dbReference type="ARBA" id="ARBA00012232"/>
    </source>
</evidence>
<dbReference type="InterPro" id="IPR040442">
    <property type="entry name" value="Pyrv_kinase-like_dom_sf"/>
</dbReference>
<gene>
    <name evidence="15" type="primary">ptsP</name>
    <name evidence="15" type="ORF">U1T56_02495</name>
</gene>
<dbReference type="EMBL" id="JBBLZC010000002">
    <property type="protein sequence ID" value="MEK0082006.1"/>
    <property type="molecule type" value="Genomic_DNA"/>
</dbReference>
<keyword evidence="16" id="KW-1185">Reference proteome</keyword>
<comment type="similarity">
    <text evidence="4">Belongs to the PEP-utilizing enzyme family.</text>
</comment>
<evidence type="ECO:0000256" key="12">
    <source>
        <dbReference type="ARBA" id="ARBA00022777"/>
    </source>
</evidence>
<dbReference type="SUPFAM" id="SSF52009">
    <property type="entry name" value="Phosphohistidine domain"/>
    <property type="match status" value="1"/>
</dbReference>
<dbReference type="RefSeq" id="WP_418157863.1">
    <property type="nucleotide sequence ID" value="NZ_JBBLZC010000002.1"/>
</dbReference>
<evidence type="ECO:0000256" key="13">
    <source>
        <dbReference type="ARBA" id="ARBA00022842"/>
    </source>
</evidence>
<proteinExistence type="inferred from homology"/>
<dbReference type="PRINTS" id="PR01736">
    <property type="entry name" value="PHPHTRNFRASE"/>
</dbReference>
<evidence type="ECO:0000256" key="3">
    <source>
        <dbReference type="ARBA" id="ARBA00004496"/>
    </source>
</evidence>
<comment type="catalytic activity">
    <reaction evidence="1">
        <text>L-histidyl-[protein] + phosphoenolpyruvate = N(pros)-phospho-L-histidyl-[protein] + pyruvate</text>
        <dbReference type="Rhea" id="RHEA:23880"/>
        <dbReference type="Rhea" id="RHEA-COMP:9745"/>
        <dbReference type="Rhea" id="RHEA-COMP:9746"/>
        <dbReference type="ChEBI" id="CHEBI:15361"/>
        <dbReference type="ChEBI" id="CHEBI:29979"/>
        <dbReference type="ChEBI" id="CHEBI:58702"/>
        <dbReference type="ChEBI" id="CHEBI:64837"/>
        <dbReference type="EC" id="2.7.3.9"/>
    </reaction>
</comment>
<dbReference type="PANTHER" id="PTHR46244">
    <property type="entry name" value="PHOSPHOENOLPYRUVATE-PROTEIN PHOSPHOTRANSFERASE"/>
    <property type="match status" value="1"/>
</dbReference>
<keyword evidence="11" id="KW-0479">Metal-binding</keyword>
<dbReference type="Pfam" id="PF02896">
    <property type="entry name" value="PEP-utilizers_C"/>
    <property type="match status" value="1"/>
</dbReference>
<dbReference type="InterPro" id="IPR008279">
    <property type="entry name" value="PEP-util_enz_mobile_dom"/>
</dbReference>
<keyword evidence="10" id="KW-0598">Phosphotransferase system</keyword>
<evidence type="ECO:0000256" key="6">
    <source>
        <dbReference type="ARBA" id="ARBA00022448"/>
    </source>
</evidence>
<dbReference type="Gene3D" id="1.10.274.10">
    <property type="entry name" value="PtsI, HPr-binding domain"/>
    <property type="match status" value="1"/>
</dbReference>
<dbReference type="PROSITE" id="PS00742">
    <property type="entry name" value="PEP_ENZYMES_2"/>
    <property type="match status" value="1"/>
</dbReference>
<evidence type="ECO:0000313" key="15">
    <source>
        <dbReference type="EMBL" id="MEK0082006.1"/>
    </source>
</evidence>
<comment type="cofactor">
    <cofactor evidence="2">
        <name>Mg(2+)</name>
        <dbReference type="ChEBI" id="CHEBI:18420"/>
    </cofactor>
</comment>
<evidence type="ECO:0000256" key="9">
    <source>
        <dbReference type="ARBA" id="ARBA00022679"/>
    </source>
</evidence>
<comment type="caution">
    <text evidence="15">The sequence shown here is derived from an EMBL/GenBank/DDBJ whole genome shotgun (WGS) entry which is preliminary data.</text>
</comment>
<dbReference type="Gene3D" id="3.50.30.10">
    <property type="entry name" value="Phosphohistidine domain"/>
    <property type="match status" value="1"/>
</dbReference>
<keyword evidence="12" id="KW-0418">Kinase</keyword>
<dbReference type="NCBIfam" id="TIGR01417">
    <property type="entry name" value="PTS_I_fam"/>
    <property type="match status" value="1"/>
</dbReference>
<reference evidence="15 16" key="1">
    <citation type="submission" date="2024-01" db="EMBL/GenBank/DDBJ databases">
        <title>Multi-omics insights into the function and evolution of sodium benzoate biodegradation pathways in Benzoatithermus flavus gen. nov., sp. nov. from hot spring.</title>
        <authorList>
            <person name="Hu C.-J."/>
            <person name="Li W.-J."/>
        </authorList>
    </citation>
    <scope>NUCLEOTIDE SEQUENCE [LARGE SCALE GENOMIC DNA]</scope>
    <source>
        <strain evidence="15 16">SYSU G07066</strain>
    </source>
</reference>
<dbReference type="InterPro" id="IPR003018">
    <property type="entry name" value="GAF"/>
</dbReference>
<evidence type="ECO:0000313" key="16">
    <source>
        <dbReference type="Proteomes" id="UP001375743"/>
    </source>
</evidence>
<dbReference type="InterPro" id="IPR023151">
    <property type="entry name" value="PEP_util_CS"/>
</dbReference>
<dbReference type="Proteomes" id="UP001375743">
    <property type="component" value="Unassembled WGS sequence"/>
</dbReference>
<evidence type="ECO:0000256" key="11">
    <source>
        <dbReference type="ARBA" id="ARBA00022723"/>
    </source>
</evidence>
<name>A0ABU8XM92_9PROT</name>
<dbReference type="SUPFAM" id="SSF47831">
    <property type="entry name" value="Enzyme I of the PEP:sugar phosphotransferase system HPr-binding (sub)domain"/>
    <property type="match status" value="1"/>
</dbReference>
<dbReference type="InterPro" id="IPR036618">
    <property type="entry name" value="PtsI_HPr-bd_sf"/>
</dbReference>
<organism evidence="15 16">
    <name type="scientific">Benzoatithermus flavus</name>
    <dbReference type="NCBI Taxonomy" id="3108223"/>
    <lineage>
        <taxon>Bacteria</taxon>
        <taxon>Pseudomonadati</taxon>
        <taxon>Pseudomonadota</taxon>
        <taxon>Alphaproteobacteria</taxon>
        <taxon>Geminicoccales</taxon>
        <taxon>Geminicoccaceae</taxon>
        <taxon>Benzoatithermus</taxon>
    </lineage>
</organism>
<dbReference type="Pfam" id="PF00391">
    <property type="entry name" value="PEP-utilizers"/>
    <property type="match status" value="1"/>
</dbReference>
<protein>
    <recommendedName>
        <fullName evidence="5">phosphoenolpyruvate--protein phosphotransferase</fullName>
        <ecNumber evidence="5">2.7.3.9</ecNumber>
    </recommendedName>
</protein>
<dbReference type="Gene3D" id="3.20.20.60">
    <property type="entry name" value="Phosphoenolpyruvate-binding domains"/>
    <property type="match status" value="1"/>
</dbReference>
<dbReference type="GO" id="GO:0008965">
    <property type="term" value="F:phosphoenolpyruvate-protein phosphotransferase activity"/>
    <property type="evidence" value="ECO:0007669"/>
    <property type="project" value="UniProtKB-EC"/>
</dbReference>
<sequence length="778" mass="86324">MSTTGGRGLPDHAAEARRSIEFSASRRLLKRLVEVVAEPVTPQQRLDRIVQLIAANLVAEVCSVYFNRAGDILELFATVGLAPEAVHRTRLAVGEGLVGTIAAQGKVINTADAQSHPNFAYRPETREEVYHSFLGVPILRAGRVVGVLTVQNRARRAYAEDEIEAMQVIASLLAEMFGSGELIDQSKYADLTVGTAEMRRLDGLRLVEGLAVGRAWLHEPRVEVTRLLADSPQAEIARLEAAITELRQSLDEMLATTDLAGGEHREVLEAYIMFAHDLGWLRRIKEAIDTGLSAEAAVRRVQEETRVRIGHASDPYLRERLIDLDDLANRLLRHLVGKSLRPDSTLMPEDTILVARNLGAADLLEYDRAKLRGVVLEEGSKTAHVTIVARAIGIPMLGRVDGAMSIIDQGNMLALDGDNGQLFVRPNDEILQSFQSAMRTRTEQRDLYEQIRALPSVTQDGIPISLSINAAFLVDFAEMERVGAEGCGLFRTELAFMTRSRFPDTDSQAAHYREVLDQAHGRPVVFRTLDVGSDKHLPYWRMPPEDNPAMGWRAIRMTLDRPTVLRSQLRALLKAAAGRVLHVMFPMIAEVAELEAARRLLDMEIERATARGAELPERIEVGAMLEVPSLYWQLPALLKRVDFVSVGSNDLFQFLFACDRGNPALVDRYDVLSPPALSFFRDLIERCRAAGVRLSVCGEMASRPLEAMALIGLGLRHLSLAPSEVGPVKAMLRSIDVGRLEQYLRRLLDLPDHSLRGRLQAYAQDHGVVLPMSVYQPF</sequence>
<comment type="subcellular location">
    <subcellularLocation>
        <location evidence="3">Cytoplasm</location>
    </subcellularLocation>
</comment>
<evidence type="ECO:0000256" key="10">
    <source>
        <dbReference type="ARBA" id="ARBA00022683"/>
    </source>
</evidence>
<dbReference type="InterPro" id="IPR008731">
    <property type="entry name" value="PTS_EIN"/>
</dbReference>
<evidence type="ECO:0000256" key="1">
    <source>
        <dbReference type="ARBA" id="ARBA00000683"/>
    </source>
</evidence>
<evidence type="ECO:0000256" key="7">
    <source>
        <dbReference type="ARBA" id="ARBA00022490"/>
    </source>
</evidence>
<accession>A0ABU8XM92</accession>
<evidence type="ECO:0000256" key="8">
    <source>
        <dbReference type="ARBA" id="ARBA00022597"/>
    </source>
</evidence>
<dbReference type="SMART" id="SM00065">
    <property type="entry name" value="GAF"/>
    <property type="match status" value="1"/>
</dbReference>
<dbReference type="Pfam" id="PF01590">
    <property type="entry name" value="GAF"/>
    <property type="match status" value="1"/>
</dbReference>
<keyword evidence="7" id="KW-0963">Cytoplasm</keyword>
<dbReference type="InterPro" id="IPR006318">
    <property type="entry name" value="PTS_EI-like"/>
</dbReference>
<dbReference type="EC" id="2.7.3.9" evidence="5"/>
<dbReference type="InterPro" id="IPR000121">
    <property type="entry name" value="PEP_util_C"/>
</dbReference>
<keyword evidence="6" id="KW-0813">Transport</keyword>
<evidence type="ECO:0000256" key="2">
    <source>
        <dbReference type="ARBA" id="ARBA00001946"/>
    </source>
</evidence>
<dbReference type="SUPFAM" id="SSF51621">
    <property type="entry name" value="Phosphoenolpyruvate/pyruvate domain"/>
    <property type="match status" value="1"/>
</dbReference>
<keyword evidence="8" id="KW-0762">Sugar transport</keyword>
<dbReference type="Pfam" id="PF05524">
    <property type="entry name" value="PEP-utilisers_N"/>
    <property type="match status" value="1"/>
</dbReference>
<dbReference type="PANTHER" id="PTHR46244:SF6">
    <property type="entry name" value="PHOSPHOENOLPYRUVATE-PROTEIN PHOSPHOTRANSFERASE"/>
    <property type="match status" value="1"/>
</dbReference>
<keyword evidence="9 15" id="KW-0808">Transferase</keyword>
<evidence type="ECO:0000256" key="4">
    <source>
        <dbReference type="ARBA" id="ARBA00007837"/>
    </source>
</evidence>